<dbReference type="Proteomes" id="UP000739538">
    <property type="component" value="Unassembled WGS sequence"/>
</dbReference>
<sequence length="492" mass="51477">MDRFGERIHALGDQLVVVSSPFADGGAGWCGVLDPWTCELLQSWAGAPGSGLGTAIGHADIDRDGRDDLVISAPGSITGEVRGEVRVHRGLDEGFEQEPSYRLVERVSGESFGVSLLTFDPDGDGWQDLAVGAGTYSGVWSFEGAVHVYRSRASGPDSIPWVTLTGRATAAAFGRALDSADFDGDGRDDLLVGSPEGSWGQNREGRAEIFLGTGGGLSAFPTWSVEGGEPYAYFGFAVGVAALPPGDGRALWAVGAPGVGGTRGRCSIYRGPGFPVAPDIVRSVDEPGAWFGAAIEPVVTSVCTGPVLAVSSPGSGAGNGRVDVVGWDRCDGTYRWGTVMDGTSAGYLGTSLSASPSGLWIGAPWETTSSGRGAMHKWSRPSLTPQDDSLLVLTGPDVPVPAQAPTDPPWTVVLSPQPVRDGAVLSVIGEAHCELEWASLGADGRKLAGGLLRSGERIRWSEEMSQGARTGWLTFSDGRDRRTIRWVALAHR</sequence>
<dbReference type="GO" id="GO:0005615">
    <property type="term" value="C:extracellular space"/>
    <property type="evidence" value="ECO:0007669"/>
    <property type="project" value="TreeGrafter"/>
</dbReference>
<dbReference type="InterPro" id="IPR013519">
    <property type="entry name" value="Int_alpha_beta-p"/>
</dbReference>
<accession>A0A956N8I0</accession>
<evidence type="ECO:0000313" key="6">
    <source>
        <dbReference type="Proteomes" id="UP000739538"/>
    </source>
</evidence>
<evidence type="ECO:0000256" key="3">
    <source>
        <dbReference type="ARBA" id="ARBA00022801"/>
    </source>
</evidence>
<name>A0A956N8I0_UNCEI</name>
<dbReference type="PROSITE" id="PS51470">
    <property type="entry name" value="FG_GAP"/>
    <property type="match status" value="3"/>
</dbReference>
<reference evidence="5" key="1">
    <citation type="submission" date="2020-04" db="EMBL/GenBank/DDBJ databases">
        <authorList>
            <person name="Zhang T."/>
        </authorList>
    </citation>
    <scope>NUCLEOTIDE SEQUENCE</scope>
    <source>
        <strain evidence="5">HKST-UBA02</strain>
    </source>
</reference>
<keyword evidence="4" id="KW-0325">Glycoprotein</keyword>
<protein>
    <submittedName>
        <fullName evidence="5">FG-GAP repeat protein</fullName>
    </submittedName>
</protein>
<dbReference type="AlphaFoldDB" id="A0A956N8I0"/>
<reference evidence="5" key="2">
    <citation type="journal article" date="2021" name="Microbiome">
        <title>Successional dynamics and alternative stable states in a saline activated sludge microbial community over 9 years.</title>
        <authorList>
            <person name="Wang Y."/>
            <person name="Ye J."/>
            <person name="Ju F."/>
            <person name="Liu L."/>
            <person name="Boyd J.A."/>
            <person name="Deng Y."/>
            <person name="Parks D.H."/>
            <person name="Jiang X."/>
            <person name="Yin X."/>
            <person name="Woodcroft B.J."/>
            <person name="Tyson G.W."/>
            <person name="Hugenholtz P."/>
            <person name="Polz M.F."/>
            <person name="Zhang T."/>
        </authorList>
    </citation>
    <scope>NUCLEOTIDE SEQUENCE</scope>
    <source>
        <strain evidence="5">HKST-UBA02</strain>
    </source>
</reference>
<gene>
    <name evidence="5" type="ORF">KDA27_00390</name>
</gene>
<dbReference type="Gene3D" id="2.130.10.130">
    <property type="entry name" value="Integrin alpha, N-terminal"/>
    <property type="match status" value="2"/>
</dbReference>
<evidence type="ECO:0000256" key="4">
    <source>
        <dbReference type="ARBA" id="ARBA00023180"/>
    </source>
</evidence>
<evidence type="ECO:0000256" key="2">
    <source>
        <dbReference type="ARBA" id="ARBA00022737"/>
    </source>
</evidence>
<dbReference type="SUPFAM" id="SSF69318">
    <property type="entry name" value="Integrin alpha N-terminal domain"/>
    <property type="match status" value="1"/>
</dbReference>
<dbReference type="GO" id="GO:0031012">
    <property type="term" value="C:extracellular matrix"/>
    <property type="evidence" value="ECO:0007669"/>
    <property type="project" value="TreeGrafter"/>
</dbReference>
<dbReference type="GO" id="GO:0004621">
    <property type="term" value="F:glycosylphosphatidylinositol phospholipase D activity"/>
    <property type="evidence" value="ECO:0007669"/>
    <property type="project" value="TreeGrafter"/>
</dbReference>
<keyword evidence="3" id="KW-0378">Hydrolase</keyword>
<comment type="caution">
    <text evidence="5">The sequence shown here is derived from an EMBL/GenBank/DDBJ whole genome shotgun (WGS) entry which is preliminary data.</text>
</comment>
<evidence type="ECO:0000313" key="5">
    <source>
        <dbReference type="EMBL" id="MCA9754228.1"/>
    </source>
</evidence>
<proteinExistence type="predicted"/>
<dbReference type="SMART" id="SM00191">
    <property type="entry name" value="Int_alpha"/>
    <property type="match status" value="4"/>
</dbReference>
<organism evidence="5 6">
    <name type="scientific">Eiseniibacteriota bacterium</name>
    <dbReference type="NCBI Taxonomy" id="2212470"/>
    <lineage>
        <taxon>Bacteria</taxon>
        <taxon>Candidatus Eiseniibacteriota</taxon>
    </lineage>
</organism>
<dbReference type="InterPro" id="IPR013517">
    <property type="entry name" value="FG-GAP"/>
</dbReference>
<dbReference type="EMBL" id="JAGQHS010000001">
    <property type="protein sequence ID" value="MCA9754228.1"/>
    <property type="molecule type" value="Genomic_DNA"/>
</dbReference>
<dbReference type="PANTHER" id="PTHR23221">
    <property type="entry name" value="GLYCOSYLPHOSPHATIDYLINOSITOL PHOSPHOLIPASE D"/>
    <property type="match status" value="1"/>
</dbReference>
<dbReference type="PANTHER" id="PTHR23221:SF7">
    <property type="entry name" value="PHOSPHATIDYLINOSITOL-GLYCAN-SPECIFIC PHOSPHOLIPASE D"/>
    <property type="match status" value="1"/>
</dbReference>
<evidence type="ECO:0000256" key="1">
    <source>
        <dbReference type="ARBA" id="ARBA00022729"/>
    </source>
</evidence>
<dbReference type="Pfam" id="PF01839">
    <property type="entry name" value="FG-GAP"/>
    <property type="match status" value="2"/>
</dbReference>
<keyword evidence="2" id="KW-0677">Repeat</keyword>
<keyword evidence="1" id="KW-0732">Signal</keyword>
<dbReference type="InterPro" id="IPR028994">
    <property type="entry name" value="Integrin_alpha_N"/>
</dbReference>